<dbReference type="SMART" id="SM00478">
    <property type="entry name" value="ENDO3c"/>
    <property type="match status" value="1"/>
</dbReference>
<feature type="domain" description="HhH-GPD" evidence="5">
    <location>
        <begin position="56"/>
        <end position="210"/>
    </location>
</feature>
<evidence type="ECO:0000256" key="4">
    <source>
        <dbReference type="ARBA" id="ARBA00023204"/>
    </source>
</evidence>
<sequence>MAVRDEKQFNPTYQQACAYLSDLDDDWSLIIERIGPCGLEPKITEEPYERLIRAIAHQQLHGRAAEAILKRFLALFPESKFPEPQQILSIESDIIRKCGFSMRKINTIKAIAEATLYDHVPTFAQAQKLSNDELIHKLTVLPGVGPWTVEMLLIFNLGRLDVLPVHDFGIREGYKRMKSLDKQPMPKELAKLGEPWSPYRSIASWYLWRA</sequence>
<evidence type="ECO:0000313" key="7">
    <source>
        <dbReference type="Proteomes" id="UP001615550"/>
    </source>
</evidence>
<reference evidence="6 7" key="1">
    <citation type="submission" date="2024-08" db="EMBL/GenBank/DDBJ databases">
        <title>Draft Genome Sequence of Legionella lytica strain DSB2004, Isolated From a Fire Sprinkler System.</title>
        <authorList>
            <person name="Everhart A.D."/>
            <person name="Kidane D.T."/>
            <person name="Farone A.L."/>
            <person name="Farone M.B."/>
        </authorList>
    </citation>
    <scope>NUCLEOTIDE SEQUENCE [LARGE SCALE GENOMIC DNA]</scope>
    <source>
        <strain evidence="6 7">DSB2004</strain>
    </source>
</reference>
<name>A0ABW8D4E7_9GAMM</name>
<accession>A0ABW8D4E7</accession>
<comment type="caution">
    <text evidence="6">The sequence shown here is derived from an EMBL/GenBank/DDBJ whole genome shotgun (WGS) entry which is preliminary data.</text>
</comment>
<dbReference type="SUPFAM" id="SSF48150">
    <property type="entry name" value="DNA-glycosylase"/>
    <property type="match status" value="1"/>
</dbReference>
<dbReference type="CDD" id="cd00056">
    <property type="entry name" value="ENDO3c"/>
    <property type="match status" value="1"/>
</dbReference>
<keyword evidence="3" id="KW-0227">DNA damage</keyword>
<evidence type="ECO:0000313" key="6">
    <source>
        <dbReference type="EMBL" id="MFJ1267564.1"/>
    </source>
</evidence>
<protein>
    <recommendedName>
        <fullName evidence="2">DNA-3-methyladenine glycosylase II</fullName>
        <ecNumber evidence="2">3.2.2.21</ecNumber>
    </recommendedName>
</protein>
<dbReference type="InterPro" id="IPR011257">
    <property type="entry name" value="DNA_glycosylase"/>
</dbReference>
<dbReference type="Proteomes" id="UP001615550">
    <property type="component" value="Unassembled WGS sequence"/>
</dbReference>
<dbReference type="RefSeq" id="WP_400186259.1">
    <property type="nucleotide sequence ID" value="NZ_JBGORX010000001.1"/>
</dbReference>
<evidence type="ECO:0000256" key="1">
    <source>
        <dbReference type="ARBA" id="ARBA00000086"/>
    </source>
</evidence>
<proteinExistence type="predicted"/>
<comment type="catalytic activity">
    <reaction evidence="1">
        <text>Hydrolysis of alkylated DNA, releasing 3-methyladenine, 3-methylguanine, 7-methylguanine and 7-methyladenine.</text>
        <dbReference type="EC" id="3.2.2.21"/>
    </reaction>
</comment>
<evidence type="ECO:0000256" key="2">
    <source>
        <dbReference type="ARBA" id="ARBA00012000"/>
    </source>
</evidence>
<keyword evidence="7" id="KW-1185">Reference proteome</keyword>
<dbReference type="Gene3D" id="1.10.1670.40">
    <property type="match status" value="1"/>
</dbReference>
<dbReference type="Pfam" id="PF00730">
    <property type="entry name" value="HhH-GPD"/>
    <property type="match status" value="1"/>
</dbReference>
<organism evidence="6 7">
    <name type="scientific">Legionella lytica</name>
    <dbReference type="NCBI Taxonomy" id="96232"/>
    <lineage>
        <taxon>Bacteria</taxon>
        <taxon>Pseudomonadati</taxon>
        <taxon>Pseudomonadota</taxon>
        <taxon>Gammaproteobacteria</taxon>
        <taxon>Legionellales</taxon>
        <taxon>Legionellaceae</taxon>
        <taxon>Legionella</taxon>
    </lineage>
</organism>
<dbReference type="PANTHER" id="PTHR43003:SF5">
    <property type="entry name" value="DNA-3-METHYLADENINE GLYCOSYLASE"/>
    <property type="match status" value="1"/>
</dbReference>
<evidence type="ECO:0000259" key="5">
    <source>
        <dbReference type="SMART" id="SM00478"/>
    </source>
</evidence>
<keyword evidence="4" id="KW-0234">DNA repair</keyword>
<dbReference type="InterPro" id="IPR051912">
    <property type="entry name" value="Alkylbase_DNA_Glycosylase/TA"/>
</dbReference>
<dbReference type="InterPro" id="IPR003265">
    <property type="entry name" value="HhH-GPD_domain"/>
</dbReference>
<dbReference type="EC" id="3.2.2.21" evidence="2"/>
<dbReference type="PANTHER" id="PTHR43003">
    <property type="entry name" value="DNA-3-METHYLADENINE GLYCOSYLASE"/>
    <property type="match status" value="1"/>
</dbReference>
<dbReference type="Gene3D" id="1.10.340.30">
    <property type="entry name" value="Hypothetical protein, domain 2"/>
    <property type="match status" value="1"/>
</dbReference>
<dbReference type="EMBL" id="JBGORX010000001">
    <property type="protein sequence ID" value="MFJ1267564.1"/>
    <property type="molecule type" value="Genomic_DNA"/>
</dbReference>
<evidence type="ECO:0000256" key="3">
    <source>
        <dbReference type="ARBA" id="ARBA00022763"/>
    </source>
</evidence>
<gene>
    <name evidence="6" type="ORF">ACD661_03215</name>
</gene>